<reference evidence="5 6" key="1">
    <citation type="journal article" date="2017" name="Gigascience">
        <title>Genome sequence of the small brown planthopper, Laodelphax striatellus.</title>
        <authorList>
            <person name="Zhu J."/>
            <person name="Jiang F."/>
            <person name="Wang X."/>
            <person name="Yang P."/>
            <person name="Bao Y."/>
            <person name="Zhao W."/>
            <person name="Wang W."/>
            <person name="Lu H."/>
            <person name="Wang Q."/>
            <person name="Cui N."/>
            <person name="Li J."/>
            <person name="Chen X."/>
            <person name="Luo L."/>
            <person name="Yu J."/>
            <person name="Kang L."/>
            <person name="Cui F."/>
        </authorList>
    </citation>
    <scope>NUCLEOTIDE SEQUENCE [LARGE SCALE GENOMIC DNA]</scope>
    <source>
        <strain evidence="5">Lst14</strain>
    </source>
</reference>
<dbReference type="GO" id="GO:0005634">
    <property type="term" value="C:nucleus"/>
    <property type="evidence" value="ECO:0007669"/>
    <property type="project" value="UniProtKB-SubCell"/>
</dbReference>
<dbReference type="PRINTS" id="PR00504">
    <property type="entry name" value="CHROMODOMAIN"/>
</dbReference>
<dbReference type="InParanoid" id="A0A482XFK0"/>
<feature type="region of interest" description="Disordered" evidence="3">
    <location>
        <begin position="126"/>
        <end position="183"/>
    </location>
</feature>
<accession>A0A482XFK0</accession>
<name>A0A482XFK0_LAOST</name>
<dbReference type="InterPro" id="IPR023779">
    <property type="entry name" value="Chromodomain_CS"/>
</dbReference>
<feature type="region of interest" description="Disordered" evidence="3">
    <location>
        <begin position="202"/>
        <end position="230"/>
    </location>
</feature>
<dbReference type="InterPro" id="IPR051219">
    <property type="entry name" value="Heterochromatin_chromo-domain"/>
</dbReference>
<evidence type="ECO:0000313" key="6">
    <source>
        <dbReference type="Proteomes" id="UP000291343"/>
    </source>
</evidence>
<dbReference type="SMR" id="A0A482XFK0"/>
<feature type="region of interest" description="Disordered" evidence="3">
    <location>
        <begin position="24"/>
        <end position="65"/>
    </location>
</feature>
<comment type="subcellular location">
    <subcellularLocation>
        <location evidence="1">Nucleus</location>
    </subcellularLocation>
</comment>
<dbReference type="PROSITE" id="PS50013">
    <property type="entry name" value="CHROMO_2"/>
    <property type="match status" value="1"/>
</dbReference>
<dbReference type="PANTHER" id="PTHR22812">
    <property type="entry name" value="CHROMOBOX PROTEIN"/>
    <property type="match status" value="1"/>
</dbReference>
<feature type="domain" description="Chromo" evidence="4">
    <location>
        <begin position="71"/>
        <end position="123"/>
    </location>
</feature>
<protein>
    <recommendedName>
        <fullName evidence="4">Chromo domain-containing protein</fullName>
    </recommendedName>
</protein>
<dbReference type="CDD" id="cd00024">
    <property type="entry name" value="CD_CSD"/>
    <property type="match status" value="1"/>
</dbReference>
<organism evidence="5 6">
    <name type="scientific">Laodelphax striatellus</name>
    <name type="common">Small brown planthopper</name>
    <name type="synonym">Delphax striatella</name>
    <dbReference type="NCBI Taxonomy" id="195883"/>
    <lineage>
        <taxon>Eukaryota</taxon>
        <taxon>Metazoa</taxon>
        <taxon>Ecdysozoa</taxon>
        <taxon>Arthropoda</taxon>
        <taxon>Hexapoda</taxon>
        <taxon>Insecta</taxon>
        <taxon>Pterygota</taxon>
        <taxon>Neoptera</taxon>
        <taxon>Paraneoptera</taxon>
        <taxon>Hemiptera</taxon>
        <taxon>Auchenorrhyncha</taxon>
        <taxon>Fulgoroidea</taxon>
        <taxon>Delphacidae</taxon>
        <taxon>Criomorphinae</taxon>
        <taxon>Laodelphax</taxon>
    </lineage>
</organism>
<dbReference type="SUPFAM" id="SSF54160">
    <property type="entry name" value="Chromo domain-like"/>
    <property type="match status" value="1"/>
</dbReference>
<dbReference type="EMBL" id="QKKF02011164">
    <property type="protein sequence ID" value="RZF44259.1"/>
    <property type="molecule type" value="Genomic_DNA"/>
</dbReference>
<evidence type="ECO:0000256" key="1">
    <source>
        <dbReference type="ARBA" id="ARBA00004123"/>
    </source>
</evidence>
<evidence type="ECO:0000313" key="5">
    <source>
        <dbReference type="EMBL" id="RZF44259.1"/>
    </source>
</evidence>
<dbReference type="Pfam" id="PF00385">
    <property type="entry name" value="Chromo"/>
    <property type="match status" value="1"/>
</dbReference>
<dbReference type="InterPro" id="IPR017984">
    <property type="entry name" value="Chromo_dom_subgr"/>
</dbReference>
<evidence type="ECO:0000259" key="4">
    <source>
        <dbReference type="PROSITE" id="PS50013"/>
    </source>
</evidence>
<feature type="compositionally biased region" description="Gly residues" evidence="3">
    <location>
        <begin position="202"/>
        <end position="216"/>
    </location>
</feature>
<proteinExistence type="predicted"/>
<dbReference type="AlphaFoldDB" id="A0A482XFK0"/>
<dbReference type="InterPro" id="IPR000953">
    <property type="entry name" value="Chromo/chromo_shadow_dom"/>
</dbReference>
<gene>
    <name evidence="5" type="ORF">LSTR_LSTR015710</name>
</gene>
<evidence type="ECO:0000256" key="3">
    <source>
        <dbReference type="SAM" id="MobiDB-lite"/>
    </source>
</evidence>
<dbReference type="Proteomes" id="UP000291343">
    <property type="component" value="Unassembled WGS sequence"/>
</dbReference>
<dbReference type="STRING" id="195883.A0A482XFK0"/>
<keyword evidence="2" id="KW-0539">Nucleus</keyword>
<feature type="non-terminal residue" evidence="5">
    <location>
        <position position="1"/>
    </location>
</feature>
<dbReference type="InterPro" id="IPR023780">
    <property type="entry name" value="Chromo_domain"/>
</dbReference>
<evidence type="ECO:0000256" key="2">
    <source>
        <dbReference type="ARBA" id="ARBA00023242"/>
    </source>
</evidence>
<dbReference type="PROSITE" id="PS00598">
    <property type="entry name" value="CHROMO_1"/>
    <property type="match status" value="1"/>
</dbReference>
<dbReference type="InterPro" id="IPR016197">
    <property type="entry name" value="Chromo-like_dom_sf"/>
</dbReference>
<dbReference type="Gene3D" id="2.40.50.40">
    <property type="match status" value="1"/>
</dbReference>
<keyword evidence="6" id="KW-1185">Reference proteome</keyword>
<comment type="caution">
    <text evidence="5">The sequence shown here is derived from an EMBL/GenBank/DDBJ whole genome shotgun (WGS) entry which is preliminary data.</text>
</comment>
<sequence>NGKSKTSFIYSILEDDEASKENFAASETNKVNKKPGRKKLNESDYDIKPAVGDMMSGPVEGGGGGVAQEEFVVEKIVSRRYNQKRKQYEYLLKWEGYPPEQNTWEPARNMSTCQHLLAEFEAQLAARGAKGGSPPPQTPSPATHGGGTLSGPKKATGAIKQEAPDTPLATSSSRPVRSSKKKALDQVKVWCGSMLVKAEGGGGGGVLGELGGGGGLKRTLTDDSDYDEDDDDAFMSRLKRIKQQDPGDSDSSQDHAAVAAASLRKRPFGGAAAGRGGISRGGLGANSVVGRARAQMNGLKREEAASTLAAALGLQSEDEEDGGASAAVLVASAKGVVKVDPSQVPNLTSGVYIMSNKSGIVKLDSVTPNSAISSLQKKGLLKTTPSHKSGVIMLGSRMGPGATKSGIIRKAPLPPHSSPVGALRQVPRPPGLAAPPPTAARQTGVVPKSGLWPGVAYPLPLPATGLHAAVGHQAHRIHTGRCQPAKDAVAKEGC</sequence>
<dbReference type="GO" id="GO:0005694">
    <property type="term" value="C:chromosome"/>
    <property type="evidence" value="ECO:0007669"/>
    <property type="project" value="UniProtKB-ARBA"/>
</dbReference>
<dbReference type="SMART" id="SM00298">
    <property type="entry name" value="CHROMO"/>
    <property type="match status" value="1"/>
</dbReference>
<dbReference type="OrthoDB" id="1918685at2759"/>